<name>A0A4U5PGY4_STECR</name>
<sequence length="90" mass="10040">MLRFFFFLCFVFLITSALKCQNAFGDQEGQPYTCPTGTKYCFALFSKDGLIERKSCDGFGLCKKGLGTHYYPNGDSVTCCNFDICNNVPA</sequence>
<accession>A0A4U5PGY4</accession>
<reference evidence="2 3" key="1">
    <citation type="journal article" date="2015" name="Genome Biol.">
        <title>Comparative genomics of Steinernema reveals deeply conserved gene regulatory networks.</title>
        <authorList>
            <person name="Dillman A.R."/>
            <person name="Macchietto M."/>
            <person name="Porter C.F."/>
            <person name="Rogers A."/>
            <person name="Williams B."/>
            <person name="Antoshechkin I."/>
            <person name="Lee M.M."/>
            <person name="Goodwin Z."/>
            <person name="Lu X."/>
            <person name="Lewis E.E."/>
            <person name="Goodrich-Blair H."/>
            <person name="Stock S.P."/>
            <person name="Adams B.J."/>
            <person name="Sternberg P.W."/>
            <person name="Mortazavi A."/>
        </authorList>
    </citation>
    <scope>NUCLEOTIDE SEQUENCE [LARGE SCALE GENOMIC DNA]</scope>
    <source>
        <strain evidence="2 3">ALL</strain>
    </source>
</reference>
<gene>
    <name evidence="2" type="ORF">L596_009912</name>
</gene>
<evidence type="ECO:0000313" key="2">
    <source>
        <dbReference type="EMBL" id="TKR95788.1"/>
    </source>
</evidence>
<protein>
    <submittedName>
        <fullName evidence="2">Uncharacterized protein</fullName>
    </submittedName>
</protein>
<feature type="chain" id="PRO_5020916721" evidence="1">
    <location>
        <begin position="18"/>
        <end position="90"/>
    </location>
</feature>
<evidence type="ECO:0000313" key="3">
    <source>
        <dbReference type="Proteomes" id="UP000298663"/>
    </source>
</evidence>
<dbReference type="EMBL" id="AZBU02000002">
    <property type="protein sequence ID" value="TKR95788.1"/>
    <property type="molecule type" value="Genomic_DNA"/>
</dbReference>
<feature type="signal peptide" evidence="1">
    <location>
        <begin position="1"/>
        <end position="17"/>
    </location>
</feature>
<comment type="caution">
    <text evidence="2">The sequence shown here is derived from an EMBL/GenBank/DDBJ whole genome shotgun (WGS) entry which is preliminary data.</text>
</comment>
<evidence type="ECO:0000256" key="1">
    <source>
        <dbReference type="SAM" id="SignalP"/>
    </source>
</evidence>
<dbReference type="Gene3D" id="2.10.60.10">
    <property type="entry name" value="CD59"/>
    <property type="match status" value="1"/>
</dbReference>
<keyword evidence="1" id="KW-0732">Signal</keyword>
<dbReference type="AlphaFoldDB" id="A0A4U5PGY4"/>
<reference evidence="2 3" key="2">
    <citation type="journal article" date="2019" name="G3 (Bethesda)">
        <title>Hybrid Assembly of the Genome of the Entomopathogenic Nematode Steinernema carpocapsae Identifies the X-Chromosome.</title>
        <authorList>
            <person name="Serra L."/>
            <person name="Macchietto M."/>
            <person name="Macias-Munoz A."/>
            <person name="McGill C.J."/>
            <person name="Rodriguez I.M."/>
            <person name="Rodriguez B."/>
            <person name="Murad R."/>
            <person name="Mortazavi A."/>
        </authorList>
    </citation>
    <scope>NUCLEOTIDE SEQUENCE [LARGE SCALE GENOMIC DNA]</scope>
    <source>
        <strain evidence="2 3">ALL</strain>
    </source>
</reference>
<dbReference type="InterPro" id="IPR045860">
    <property type="entry name" value="Snake_toxin-like_sf"/>
</dbReference>
<dbReference type="SUPFAM" id="SSF57302">
    <property type="entry name" value="Snake toxin-like"/>
    <property type="match status" value="1"/>
</dbReference>
<keyword evidence="3" id="KW-1185">Reference proteome</keyword>
<dbReference type="Proteomes" id="UP000298663">
    <property type="component" value="Unassembled WGS sequence"/>
</dbReference>
<proteinExistence type="predicted"/>
<organism evidence="2 3">
    <name type="scientific">Steinernema carpocapsae</name>
    <name type="common">Entomopathogenic nematode</name>
    <dbReference type="NCBI Taxonomy" id="34508"/>
    <lineage>
        <taxon>Eukaryota</taxon>
        <taxon>Metazoa</taxon>
        <taxon>Ecdysozoa</taxon>
        <taxon>Nematoda</taxon>
        <taxon>Chromadorea</taxon>
        <taxon>Rhabditida</taxon>
        <taxon>Tylenchina</taxon>
        <taxon>Panagrolaimomorpha</taxon>
        <taxon>Strongyloidoidea</taxon>
        <taxon>Steinernematidae</taxon>
        <taxon>Steinernema</taxon>
    </lineage>
</organism>